<dbReference type="Pfam" id="PF11887">
    <property type="entry name" value="Mce4_CUP1"/>
    <property type="match status" value="1"/>
</dbReference>
<dbReference type="Pfam" id="PF02470">
    <property type="entry name" value="MlaD"/>
    <property type="match status" value="1"/>
</dbReference>
<evidence type="ECO:0000256" key="2">
    <source>
        <dbReference type="SAM" id="Phobius"/>
    </source>
</evidence>
<evidence type="ECO:0000313" key="4">
    <source>
        <dbReference type="Proteomes" id="UP000466931"/>
    </source>
</evidence>
<accession>A0A7I7XQV8</accession>
<dbReference type="InterPro" id="IPR024516">
    <property type="entry name" value="Mce_C"/>
</dbReference>
<dbReference type="NCBIfam" id="TIGR00996">
    <property type="entry name" value="Mtu_fam_mce"/>
    <property type="match status" value="1"/>
</dbReference>
<dbReference type="RefSeq" id="WP_085153558.1">
    <property type="nucleotide sequence ID" value="NZ_AP022612.1"/>
</dbReference>
<proteinExistence type="predicted"/>
<feature type="region of interest" description="Disordered" evidence="1">
    <location>
        <begin position="434"/>
        <end position="474"/>
    </location>
</feature>
<name>A0A7I7XQV8_9MYCO</name>
<dbReference type="InterPro" id="IPR052336">
    <property type="entry name" value="MlaD_Phospholipid_Transporter"/>
</dbReference>
<keyword evidence="2" id="KW-0812">Transmembrane</keyword>
<evidence type="ECO:0000313" key="3">
    <source>
        <dbReference type="EMBL" id="BBZ31580.1"/>
    </source>
</evidence>
<dbReference type="Proteomes" id="UP000466931">
    <property type="component" value="Chromosome"/>
</dbReference>
<dbReference type="GO" id="GO:0005576">
    <property type="term" value="C:extracellular region"/>
    <property type="evidence" value="ECO:0007669"/>
    <property type="project" value="TreeGrafter"/>
</dbReference>
<dbReference type="InterPro" id="IPR003399">
    <property type="entry name" value="Mce/MlaD"/>
</dbReference>
<dbReference type="EMBL" id="AP022612">
    <property type="protein sequence ID" value="BBZ31580.1"/>
    <property type="molecule type" value="Genomic_DNA"/>
</dbReference>
<gene>
    <name evidence="3" type="ORF">MCNF_01850</name>
</gene>
<sequence length="474" mass="49609">MTDTQTATPWHRNRGLLIALVTALVAALAVGLYVLWPGRSTYKVIGYFSSAVGLYPGDEVRVVGVPVGTIDSIEPRVSDVKITMSVSGDVVVPADAQAIVVSPNLVAARFIQLTPAYEPGSNAQVLADGATIGLDRTGVPVEWDEVKTELSKLSETLGPEQGSLQGPLTEFVDQAATTFDGNGDSFRDVLRELSQTAGRLGDSRTDLFGTVKNLQLLVNALSQSNEQIVQFSNHVASVSQVLAASTSGLDSTLGTLNQALSDVRGFLDENNETLIGSVNKLTELTSLMSNQSDDLEQILHVTPNGLANFYNIYNPAQGTVGGVLSLPNFANPVQFICGGTFDTGATANGDNIKRAEICKQRMGPVLRRITMNFPPLLFHPINSITAYKGQIIYDTPETEAKAQTPVPYLQWQPAPGVTPPAIPPGATLGDMVLPPAADPGQISPGPPFIVGSGPAPGPAPEAPPAPAAAPGGGG</sequence>
<protein>
    <submittedName>
        <fullName evidence="3">Mammalian cell entry protein</fullName>
    </submittedName>
</protein>
<keyword evidence="2" id="KW-0472">Membrane</keyword>
<evidence type="ECO:0000256" key="1">
    <source>
        <dbReference type="SAM" id="MobiDB-lite"/>
    </source>
</evidence>
<keyword evidence="2" id="KW-1133">Transmembrane helix</keyword>
<keyword evidence="4" id="KW-1185">Reference proteome</keyword>
<dbReference type="PANTHER" id="PTHR33371">
    <property type="entry name" value="INTERMEMBRANE PHOSPHOLIPID TRANSPORT SYSTEM BINDING PROTEIN MLAD-RELATED"/>
    <property type="match status" value="1"/>
</dbReference>
<dbReference type="PANTHER" id="PTHR33371:SF4">
    <property type="entry name" value="INTERMEMBRANE PHOSPHOLIPID TRANSPORT SYSTEM BINDING PROTEIN MLAD"/>
    <property type="match status" value="1"/>
</dbReference>
<dbReference type="OrthoDB" id="4516955at2"/>
<feature type="compositionally biased region" description="Pro residues" evidence="1">
    <location>
        <begin position="455"/>
        <end position="467"/>
    </location>
</feature>
<reference evidence="3" key="1">
    <citation type="journal article" date="2019" name="Emerg. Microbes Infect.">
        <title>Comprehensive subspecies identification of 175 nontuberculous mycobacteria species based on 7547 genomic profiles.</title>
        <authorList>
            <person name="Matsumoto Y."/>
            <person name="Kinjo T."/>
            <person name="Motooka D."/>
            <person name="Nabeya D."/>
            <person name="Jung N."/>
            <person name="Uechi K."/>
            <person name="Horii T."/>
            <person name="Iida T."/>
            <person name="Fujita J."/>
            <person name="Nakamura S."/>
        </authorList>
    </citation>
    <scope>NUCLEOTIDE SEQUENCE [LARGE SCALE GENOMIC DNA]</scope>
    <source>
        <strain evidence="3">JCM 13671</strain>
    </source>
</reference>
<dbReference type="AlphaFoldDB" id="A0A7I7XQV8"/>
<reference evidence="3" key="2">
    <citation type="submission" date="2020-02" db="EMBL/GenBank/DDBJ databases">
        <authorList>
            <person name="Matsumoto Y."/>
            <person name="Motooka D."/>
            <person name="Nakamura S."/>
        </authorList>
    </citation>
    <scope>NUCLEOTIDE SEQUENCE</scope>
    <source>
        <strain evidence="3">JCM 13671</strain>
    </source>
</reference>
<feature type="transmembrane region" description="Helical" evidence="2">
    <location>
        <begin position="16"/>
        <end position="36"/>
    </location>
</feature>
<organism evidence="3 4">
    <name type="scientific">Mycolicibacterium confluentis</name>
    <dbReference type="NCBI Taxonomy" id="28047"/>
    <lineage>
        <taxon>Bacteria</taxon>
        <taxon>Bacillati</taxon>
        <taxon>Actinomycetota</taxon>
        <taxon>Actinomycetes</taxon>
        <taxon>Mycobacteriales</taxon>
        <taxon>Mycobacteriaceae</taxon>
        <taxon>Mycolicibacterium</taxon>
    </lineage>
</organism>
<dbReference type="InterPro" id="IPR005693">
    <property type="entry name" value="Mce"/>
</dbReference>